<keyword evidence="2" id="KW-1185">Reference proteome</keyword>
<feature type="non-terminal residue" evidence="1">
    <location>
        <position position="1"/>
    </location>
</feature>
<organism evidence="1 2">
    <name type="scientific">Mariniphaga anaerophila</name>
    <dbReference type="NCBI Taxonomy" id="1484053"/>
    <lineage>
        <taxon>Bacteria</taxon>
        <taxon>Pseudomonadati</taxon>
        <taxon>Bacteroidota</taxon>
        <taxon>Bacteroidia</taxon>
        <taxon>Marinilabiliales</taxon>
        <taxon>Prolixibacteraceae</taxon>
        <taxon>Mariniphaga</taxon>
    </lineage>
</organism>
<proteinExistence type="predicted"/>
<accession>A0A1M5GVI8</accession>
<name>A0A1M5GVI8_9BACT</name>
<dbReference type="AlphaFoldDB" id="A0A1M5GVI8"/>
<dbReference type="Proteomes" id="UP000184164">
    <property type="component" value="Unassembled WGS sequence"/>
</dbReference>
<gene>
    <name evidence="1" type="ORF">SAMN05444274_1381</name>
</gene>
<dbReference type="EMBL" id="FQUM01000038">
    <property type="protein sequence ID" value="SHG07713.1"/>
    <property type="molecule type" value="Genomic_DNA"/>
</dbReference>
<sequence>DLDIGVAEFSPNSKYYDKGWEDMKIE</sequence>
<evidence type="ECO:0000313" key="1">
    <source>
        <dbReference type="EMBL" id="SHG07713.1"/>
    </source>
</evidence>
<protein>
    <submittedName>
        <fullName evidence="1">Uncharacterized protein</fullName>
    </submittedName>
</protein>
<reference evidence="1 2" key="1">
    <citation type="submission" date="2016-11" db="EMBL/GenBank/DDBJ databases">
        <authorList>
            <person name="Jaros S."/>
            <person name="Januszkiewicz K."/>
            <person name="Wedrychowicz H."/>
        </authorList>
    </citation>
    <scope>NUCLEOTIDE SEQUENCE [LARGE SCALE GENOMIC DNA]</scope>
    <source>
        <strain evidence="1 2">DSM 26910</strain>
    </source>
</reference>
<evidence type="ECO:0000313" key="2">
    <source>
        <dbReference type="Proteomes" id="UP000184164"/>
    </source>
</evidence>